<reference evidence="15" key="1">
    <citation type="journal article" date="2023" name="Commun. Biol.">
        <title>Genome analysis of Parmales, the sister group of diatoms, reveals the evolutionary specialization of diatoms from phago-mixotrophs to photoautotrophs.</title>
        <authorList>
            <person name="Ban H."/>
            <person name="Sato S."/>
            <person name="Yoshikawa S."/>
            <person name="Yamada K."/>
            <person name="Nakamura Y."/>
            <person name="Ichinomiya M."/>
            <person name="Sato N."/>
            <person name="Blanc-Mathieu R."/>
            <person name="Endo H."/>
            <person name="Kuwata A."/>
            <person name="Ogata H."/>
        </authorList>
    </citation>
    <scope>NUCLEOTIDE SEQUENCE [LARGE SCALE GENOMIC DNA]</scope>
</reference>
<dbReference type="InterPro" id="IPR027417">
    <property type="entry name" value="P-loop_NTPase"/>
</dbReference>
<evidence type="ECO:0000256" key="8">
    <source>
        <dbReference type="ARBA" id="ARBA00023135"/>
    </source>
</evidence>
<dbReference type="GO" id="GO:0008312">
    <property type="term" value="F:7S RNA binding"/>
    <property type="evidence" value="ECO:0007669"/>
    <property type="project" value="InterPro"/>
</dbReference>
<dbReference type="SMART" id="SM00382">
    <property type="entry name" value="AAA"/>
    <property type="match status" value="1"/>
</dbReference>
<evidence type="ECO:0000256" key="7">
    <source>
        <dbReference type="ARBA" id="ARBA00023134"/>
    </source>
</evidence>
<evidence type="ECO:0000256" key="3">
    <source>
        <dbReference type="ARBA" id="ARBA00022490"/>
    </source>
</evidence>
<dbReference type="InterPro" id="IPR042101">
    <property type="entry name" value="SRP54_N_sf"/>
</dbReference>
<dbReference type="GO" id="GO:0005786">
    <property type="term" value="C:signal recognition particle, endoplasmic reticulum targeting"/>
    <property type="evidence" value="ECO:0007669"/>
    <property type="project" value="UniProtKB-KW"/>
</dbReference>
<keyword evidence="5" id="KW-0378">Hydrolase</keyword>
<accession>A0A9W7AK37</accession>
<feature type="signal peptide" evidence="12">
    <location>
        <begin position="1"/>
        <end position="16"/>
    </location>
</feature>
<comment type="caution">
    <text evidence="14">The sequence shown here is derived from an EMBL/GenBank/DDBJ whole genome shotgun (WGS) entry which is preliminary data.</text>
</comment>
<feature type="chain" id="PRO_5040963403" description="signal-recognition-particle GTPase" evidence="12">
    <location>
        <begin position="17"/>
        <end position="569"/>
    </location>
</feature>
<keyword evidence="6" id="KW-0694">RNA-binding</keyword>
<dbReference type="InterPro" id="IPR013822">
    <property type="entry name" value="Signal_recog_particl_SRP54_hlx"/>
</dbReference>
<evidence type="ECO:0000259" key="13">
    <source>
        <dbReference type="PROSITE" id="PS00300"/>
    </source>
</evidence>
<comment type="similarity">
    <text evidence="2">Belongs to the GTP-binding SRP family. SRP54 subfamily.</text>
</comment>
<name>A0A9W7AK37_9STRA</name>
<gene>
    <name evidence="14" type="ORF">TL16_g05441</name>
</gene>
<dbReference type="SUPFAM" id="SSF52540">
    <property type="entry name" value="P-loop containing nucleoside triphosphate hydrolases"/>
    <property type="match status" value="2"/>
</dbReference>
<dbReference type="Pfam" id="PF00448">
    <property type="entry name" value="SRP54"/>
    <property type="match status" value="2"/>
</dbReference>
<dbReference type="InterPro" id="IPR036891">
    <property type="entry name" value="Signal_recog_part_SRP54_M_sf"/>
</dbReference>
<dbReference type="InterPro" id="IPR022941">
    <property type="entry name" value="SRP54"/>
</dbReference>
<evidence type="ECO:0000256" key="9">
    <source>
        <dbReference type="ARBA" id="ARBA00023274"/>
    </source>
</evidence>
<keyword evidence="12" id="KW-0732">Signal</keyword>
<comment type="catalytic activity">
    <reaction evidence="11">
        <text>GTP + H2O = GDP + phosphate + H(+)</text>
        <dbReference type="Rhea" id="RHEA:19669"/>
        <dbReference type="ChEBI" id="CHEBI:15377"/>
        <dbReference type="ChEBI" id="CHEBI:15378"/>
        <dbReference type="ChEBI" id="CHEBI:37565"/>
        <dbReference type="ChEBI" id="CHEBI:43474"/>
        <dbReference type="ChEBI" id="CHEBI:58189"/>
        <dbReference type="EC" id="3.6.5.4"/>
    </reaction>
    <physiologicalReaction direction="left-to-right" evidence="11">
        <dbReference type="Rhea" id="RHEA:19670"/>
    </physiologicalReaction>
</comment>
<keyword evidence="7" id="KW-0342">GTP-binding</keyword>
<dbReference type="AlphaFoldDB" id="A0A9W7AK37"/>
<dbReference type="Gene3D" id="1.20.120.140">
    <property type="entry name" value="Signal recognition particle SRP54, nucleotide-binding domain"/>
    <property type="match status" value="1"/>
</dbReference>
<dbReference type="InterPro" id="IPR003593">
    <property type="entry name" value="AAA+_ATPase"/>
</dbReference>
<comment type="subcellular location">
    <subcellularLocation>
        <location evidence="1">Cytoplasm</location>
    </subcellularLocation>
</comment>
<protein>
    <recommendedName>
        <fullName evidence="10">signal-recognition-particle GTPase</fullName>
        <ecNumber evidence="10">3.6.5.4</ecNumber>
    </recommendedName>
</protein>
<feature type="domain" description="SRP54-type proteins GTP-binding" evidence="13">
    <location>
        <begin position="341"/>
        <end position="354"/>
    </location>
</feature>
<evidence type="ECO:0000256" key="2">
    <source>
        <dbReference type="ARBA" id="ARBA00005450"/>
    </source>
</evidence>
<dbReference type="InterPro" id="IPR004125">
    <property type="entry name" value="Signal_recog_particle_SRP54_M"/>
</dbReference>
<dbReference type="Gene3D" id="3.40.50.300">
    <property type="entry name" value="P-loop containing nucleotide triphosphate hydrolases"/>
    <property type="match status" value="1"/>
</dbReference>
<dbReference type="PROSITE" id="PS00300">
    <property type="entry name" value="SRP54"/>
    <property type="match status" value="1"/>
</dbReference>
<dbReference type="EMBL" id="BLQM01000158">
    <property type="protein sequence ID" value="GMH70568.1"/>
    <property type="molecule type" value="Genomic_DNA"/>
</dbReference>
<dbReference type="InterPro" id="IPR000897">
    <property type="entry name" value="SRP54_GTPase_dom"/>
</dbReference>
<keyword evidence="9" id="KW-0687">Ribonucleoprotein</keyword>
<dbReference type="GO" id="GO:0003924">
    <property type="term" value="F:GTPase activity"/>
    <property type="evidence" value="ECO:0007669"/>
    <property type="project" value="InterPro"/>
</dbReference>
<dbReference type="Pfam" id="PF02881">
    <property type="entry name" value="SRP54_N"/>
    <property type="match status" value="1"/>
</dbReference>
<dbReference type="Pfam" id="PF02978">
    <property type="entry name" value="SRP_SPB"/>
    <property type="match status" value="1"/>
</dbReference>
<dbReference type="GO" id="GO:0006614">
    <property type="term" value="P:SRP-dependent cotranslational protein targeting to membrane"/>
    <property type="evidence" value="ECO:0007669"/>
    <property type="project" value="InterPro"/>
</dbReference>
<keyword evidence="4" id="KW-0547">Nucleotide-binding</keyword>
<evidence type="ECO:0000313" key="15">
    <source>
        <dbReference type="Proteomes" id="UP001162640"/>
    </source>
</evidence>
<dbReference type="GO" id="GO:0005525">
    <property type="term" value="F:GTP binding"/>
    <property type="evidence" value="ECO:0007669"/>
    <property type="project" value="UniProtKB-KW"/>
</dbReference>
<evidence type="ECO:0000256" key="6">
    <source>
        <dbReference type="ARBA" id="ARBA00022884"/>
    </source>
</evidence>
<dbReference type="PANTHER" id="PTHR11564:SF5">
    <property type="entry name" value="SIGNAL RECOGNITION PARTICLE SUBUNIT SRP54"/>
    <property type="match status" value="1"/>
</dbReference>
<keyword evidence="8" id="KW-0733">Signal recognition particle</keyword>
<organism evidence="14 15">
    <name type="scientific">Triparma laevis f. inornata</name>
    <dbReference type="NCBI Taxonomy" id="1714386"/>
    <lineage>
        <taxon>Eukaryota</taxon>
        <taxon>Sar</taxon>
        <taxon>Stramenopiles</taxon>
        <taxon>Ochrophyta</taxon>
        <taxon>Bolidophyceae</taxon>
        <taxon>Parmales</taxon>
        <taxon>Triparmaceae</taxon>
        <taxon>Triparma</taxon>
    </lineage>
</organism>
<dbReference type="Proteomes" id="UP001162640">
    <property type="component" value="Unassembled WGS sequence"/>
</dbReference>
<dbReference type="SUPFAM" id="SSF47364">
    <property type="entry name" value="Domain of the SRP/SRP receptor G-proteins"/>
    <property type="match status" value="1"/>
</dbReference>
<sequence length="569" mass="61393">MTILSLLLLLFPFVSTFNICPTHDHHRHPTGLNSNFQDLAKSITGSFDRLPKTASKLTPSNIKPALEDIRSAMIKSDVNLKVVDELLSGVSKKCVGQEIVGDVTGSQYFVKIMYDELTTMMGGTKDDTENTASPAQRISYNPKGVTTLVMAGLQGAGKTTFCAKLAKYLTVNEVDYDAVEAMEEEERKSTLSTRLPKSERKVLIAACDVYRPAAREQLVLMAGKAGVTVYEEAEDEKGDAVKIATAAKTFADANGYDTLIVDTAGRQVVDENLMNELRDINKALKPDEILLVVDSMTGQAAASVTAAFDAAVGITGAILTKTDGDSKGGAAVSINGVSGRPIKFMGTGEKVDDITPFFPKRMASRILGMGDIVSLVEKASAEVSDAEAEAMAKKMEEGNFDFDDFLSQSKMVSKMGSFAGVAKMIPGMGGQIDDKMLRKAEVRLKKSEAMINSMTKNERKKPELLLTDKSARSRLDRIAKGSGNDYIDAVNFTSEFQKMKTMMSRMQKQMGGEQAMEAMGTGDTEAMAAGVGNRSMRRAAKKNKKSGRGGGGGLDKLCKLCYSICFIEI</sequence>
<keyword evidence="3" id="KW-0963">Cytoplasm</keyword>
<dbReference type="SMART" id="SM00962">
    <property type="entry name" value="SRP54"/>
    <property type="match status" value="1"/>
</dbReference>
<dbReference type="Gene3D" id="1.10.260.30">
    <property type="entry name" value="Signal recognition particle, SRP54 subunit, M-domain"/>
    <property type="match status" value="1"/>
</dbReference>
<dbReference type="EC" id="3.6.5.4" evidence="10"/>
<dbReference type="PANTHER" id="PTHR11564">
    <property type="entry name" value="SIGNAL RECOGNITION PARTICLE 54K PROTEIN SRP54"/>
    <property type="match status" value="1"/>
</dbReference>
<evidence type="ECO:0000256" key="1">
    <source>
        <dbReference type="ARBA" id="ARBA00004496"/>
    </source>
</evidence>
<evidence type="ECO:0000256" key="11">
    <source>
        <dbReference type="ARBA" id="ARBA00048157"/>
    </source>
</evidence>
<evidence type="ECO:0000256" key="12">
    <source>
        <dbReference type="SAM" id="SignalP"/>
    </source>
</evidence>
<evidence type="ECO:0000256" key="10">
    <source>
        <dbReference type="ARBA" id="ARBA00035672"/>
    </source>
</evidence>
<evidence type="ECO:0000313" key="14">
    <source>
        <dbReference type="EMBL" id="GMH70568.1"/>
    </source>
</evidence>
<evidence type="ECO:0000256" key="4">
    <source>
        <dbReference type="ARBA" id="ARBA00022741"/>
    </source>
</evidence>
<dbReference type="SUPFAM" id="SSF47446">
    <property type="entry name" value="Signal peptide-binding domain"/>
    <property type="match status" value="1"/>
</dbReference>
<dbReference type="InterPro" id="IPR036225">
    <property type="entry name" value="SRP/SRP_N"/>
</dbReference>
<dbReference type="SMART" id="SM00963">
    <property type="entry name" value="SRP54_N"/>
    <property type="match status" value="1"/>
</dbReference>
<proteinExistence type="inferred from homology"/>
<evidence type="ECO:0000256" key="5">
    <source>
        <dbReference type="ARBA" id="ARBA00022801"/>
    </source>
</evidence>